<dbReference type="Proteomes" id="UP000046680">
    <property type="component" value="Unassembled WGS sequence"/>
</dbReference>
<sequence>MHEPSGIMLRSRAISLSASARKYRIIDVSVRYCVNAGCVRNSDVRVAMSVWAGAAAATPNASRTTATWVSVVASSQATDTWSASTRHRLMPLALALASTSSARPGTRANTVSKYLSCTNASPSAPAIASAWACTRRAMAVSPPAPW</sequence>
<proteinExistence type="predicted"/>
<dbReference type="Proteomes" id="UP000045842">
    <property type="component" value="Unassembled WGS sequence"/>
</dbReference>
<accession>A0A655IJ58</accession>
<protein>
    <submittedName>
        <fullName evidence="2">Uncharacterized protein</fullName>
    </submittedName>
</protein>
<evidence type="ECO:0000313" key="2">
    <source>
        <dbReference type="EMBL" id="COV96279.1"/>
    </source>
</evidence>
<dbReference type="AlphaFoldDB" id="A0A655IJ58"/>
<evidence type="ECO:0000313" key="1">
    <source>
        <dbReference type="EMBL" id="CFR76670.1"/>
    </source>
</evidence>
<evidence type="ECO:0000313" key="4">
    <source>
        <dbReference type="Proteomes" id="UP000046680"/>
    </source>
</evidence>
<gene>
    <name evidence="1" type="ORF">ERS007657_01500</name>
    <name evidence="2" type="ORF">ERS007679_02792</name>
</gene>
<dbReference type="EMBL" id="CGCX01000466">
    <property type="protein sequence ID" value="CFR76670.1"/>
    <property type="molecule type" value="Genomic_DNA"/>
</dbReference>
<organism evidence="2 3">
    <name type="scientific">Mycobacterium tuberculosis</name>
    <dbReference type="NCBI Taxonomy" id="1773"/>
    <lineage>
        <taxon>Bacteria</taxon>
        <taxon>Bacillati</taxon>
        <taxon>Actinomycetota</taxon>
        <taxon>Actinomycetes</taxon>
        <taxon>Mycobacteriales</taxon>
        <taxon>Mycobacteriaceae</taxon>
        <taxon>Mycobacterium</taxon>
        <taxon>Mycobacterium tuberculosis complex</taxon>
    </lineage>
</organism>
<evidence type="ECO:0000313" key="3">
    <source>
        <dbReference type="Proteomes" id="UP000045842"/>
    </source>
</evidence>
<dbReference type="EMBL" id="CSAD01000424">
    <property type="protein sequence ID" value="COV96279.1"/>
    <property type="molecule type" value="Genomic_DNA"/>
</dbReference>
<reference evidence="3 4" key="1">
    <citation type="submission" date="2015-03" db="EMBL/GenBank/DDBJ databases">
        <authorList>
            <consortium name="Pathogen Informatics"/>
        </authorList>
    </citation>
    <scope>NUCLEOTIDE SEQUENCE [LARGE SCALE GENOMIC DNA]</scope>
    <source>
        <strain evidence="1 4">C09601061</strain>
        <strain evidence="2 3">G09801536</strain>
    </source>
</reference>
<name>A0A655IJ58_MYCTX</name>